<organism evidence="2 3">
    <name type="scientific">Panthera leo</name>
    <name type="common">Lion</name>
    <dbReference type="NCBI Taxonomy" id="9689"/>
    <lineage>
        <taxon>Eukaryota</taxon>
        <taxon>Metazoa</taxon>
        <taxon>Chordata</taxon>
        <taxon>Craniata</taxon>
        <taxon>Vertebrata</taxon>
        <taxon>Euteleostomi</taxon>
        <taxon>Mammalia</taxon>
        <taxon>Eutheria</taxon>
        <taxon>Laurasiatheria</taxon>
        <taxon>Carnivora</taxon>
        <taxon>Feliformia</taxon>
        <taxon>Felidae</taxon>
        <taxon>Pantherinae</taxon>
        <taxon>Panthera</taxon>
    </lineage>
</organism>
<evidence type="ECO:0000313" key="3">
    <source>
        <dbReference type="Proteomes" id="UP000694399"/>
    </source>
</evidence>
<proteinExistence type="predicted"/>
<reference evidence="2" key="2">
    <citation type="submission" date="2025-08" db="UniProtKB">
        <authorList>
            <consortium name="Ensembl"/>
        </authorList>
    </citation>
    <scope>IDENTIFICATION</scope>
</reference>
<dbReference type="Proteomes" id="UP000694399">
    <property type="component" value="Chromosome D1"/>
</dbReference>
<reference evidence="2" key="1">
    <citation type="journal article" date="2019" name="bioRxiv">
        <title>Long live the king: chromosome-level assembly of the lion (Panthera leo) using linked-read, Hi-C, and long read data.</title>
        <authorList>
            <person name="Armstrong E.E."/>
            <person name="Taylor R.W."/>
            <person name="Miller D.E."/>
            <person name="Kaelin C."/>
            <person name="Barsh G."/>
            <person name="Hadly E.A."/>
            <person name="Petrov D."/>
        </authorList>
    </citation>
    <scope>NUCLEOTIDE SEQUENCE [LARGE SCALE GENOMIC DNA]</scope>
</reference>
<reference evidence="2" key="3">
    <citation type="submission" date="2025-09" db="UniProtKB">
        <authorList>
            <consortium name="Ensembl"/>
        </authorList>
    </citation>
    <scope>IDENTIFICATION</scope>
</reference>
<feature type="region of interest" description="Disordered" evidence="1">
    <location>
        <begin position="1"/>
        <end position="48"/>
    </location>
</feature>
<dbReference type="Ensembl" id="ENSPLOT00000010323.1">
    <property type="protein sequence ID" value="ENSPLOP00000009318.1"/>
    <property type="gene ID" value="ENSPLOG00000006862.1"/>
</dbReference>
<protein>
    <submittedName>
        <fullName evidence="2">Uncharacterized protein</fullName>
    </submittedName>
</protein>
<evidence type="ECO:0000256" key="1">
    <source>
        <dbReference type="SAM" id="MobiDB-lite"/>
    </source>
</evidence>
<keyword evidence="3" id="KW-1185">Reference proteome</keyword>
<name>A0A8C9D2G4_PANLE</name>
<feature type="compositionally biased region" description="Basic and acidic residues" evidence="1">
    <location>
        <begin position="31"/>
        <end position="48"/>
    </location>
</feature>
<sequence>IPKPKELVSASFSGTDSDSEVDRKLKQKKQVTPEKPVKPKTGETSSRDDNYYCIFGLQNNLLDEYFFFNVHYEKCSE</sequence>
<accession>A0A8C9D2G4</accession>
<dbReference type="AlphaFoldDB" id="A0A8C9D2G4"/>
<evidence type="ECO:0000313" key="2">
    <source>
        <dbReference type="Ensembl" id="ENSPLOP00000009318.1"/>
    </source>
</evidence>